<accession>A0A067JD84</accession>
<evidence type="ECO:0000259" key="3">
    <source>
        <dbReference type="SMART" id="SM00554"/>
    </source>
</evidence>
<dbReference type="Proteomes" id="UP000027138">
    <property type="component" value="Unassembled WGS sequence"/>
</dbReference>
<dbReference type="PANTHER" id="PTHR36069:SF1">
    <property type="entry name" value="EXPRESSED PROTEIN"/>
    <property type="match status" value="1"/>
</dbReference>
<dbReference type="AlphaFoldDB" id="A0A067JD84"/>
<dbReference type="SUPFAM" id="SSF82153">
    <property type="entry name" value="FAS1 domain"/>
    <property type="match status" value="1"/>
</dbReference>
<keyword evidence="2" id="KW-0732">Signal</keyword>
<evidence type="ECO:0000313" key="5">
    <source>
        <dbReference type="Proteomes" id="UP000027138"/>
    </source>
</evidence>
<feature type="signal peptide" evidence="2">
    <location>
        <begin position="1"/>
        <end position="19"/>
    </location>
</feature>
<evidence type="ECO:0000313" key="4">
    <source>
        <dbReference type="EMBL" id="KDP21767.1"/>
    </source>
</evidence>
<protein>
    <recommendedName>
        <fullName evidence="3">FAS1 domain-containing protein</fullName>
    </recommendedName>
</protein>
<dbReference type="InterPro" id="IPR036378">
    <property type="entry name" value="FAS1_dom_sf"/>
</dbReference>
<comment type="similarity">
    <text evidence="1">Belongs to the fasciclin-like AGP family.</text>
</comment>
<dbReference type="STRING" id="180498.A0A067JD84"/>
<gene>
    <name evidence="4" type="ORF">JCGZ_00554</name>
</gene>
<dbReference type="SMART" id="SM00554">
    <property type="entry name" value="FAS1"/>
    <property type="match status" value="1"/>
</dbReference>
<dbReference type="PANTHER" id="PTHR36069">
    <property type="entry name" value="EXPRESSED PROTEIN-RELATED"/>
    <property type="match status" value="1"/>
</dbReference>
<dbReference type="Gene3D" id="2.30.180.10">
    <property type="entry name" value="FAS1 domain"/>
    <property type="match status" value="1"/>
</dbReference>
<dbReference type="OrthoDB" id="1934418at2759"/>
<dbReference type="InterPro" id="IPR053339">
    <property type="entry name" value="FAS1_domain_protein"/>
</dbReference>
<dbReference type="Pfam" id="PF02469">
    <property type="entry name" value="Fasciclin"/>
    <property type="match status" value="1"/>
</dbReference>
<dbReference type="EMBL" id="KK915560">
    <property type="protein sequence ID" value="KDP21767.1"/>
    <property type="molecule type" value="Genomic_DNA"/>
</dbReference>
<proteinExistence type="inferred from homology"/>
<feature type="domain" description="FAS1" evidence="3">
    <location>
        <begin position="62"/>
        <end position="159"/>
    </location>
</feature>
<evidence type="ECO:0000256" key="1">
    <source>
        <dbReference type="ARBA" id="ARBA00007843"/>
    </source>
</evidence>
<keyword evidence="5" id="KW-1185">Reference proteome</keyword>
<feature type="chain" id="PRO_5001642733" description="FAS1 domain-containing protein" evidence="2">
    <location>
        <begin position="20"/>
        <end position="242"/>
    </location>
</feature>
<dbReference type="InterPro" id="IPR000782">
    <property type="entry name" value="FAS1_domain"/>
</dbReference>
<organism evidence="4 5">
    <name type="scientific">Jatropha curcas</name>
    <name type="common">Barbados nut</name>
    <dbReference type="NCBI Taxonomy" id="180498"/>
    <lineage>
        <taxon>Eukaryota</taxon>
        <taxon>Viridiplantae</taxon>
        <taxon>Streptophyta</taxon>
        <taxon>Embryophyta</taxon>
        <taxon>Tracheophyta</taxon>
        <taxon>Spermatophyta</taxon>
        <taxon>Magnoliopsida</taxon>
        <taxon>eudicotyledons</taxon>
        <taxon>Gunneridae</taxon>
        <taxon>Pentapetalae</taxon>
        <taxon>rosids</taxon>
        <taxon>fabids</taxon>
        <taxon>Malpighiales</taxon>
        <taxon>Euphorbiaceae</taxon>
        <taxon>Crotonoideae</taxon>
        <taxon>Jatropheae</taxon>
        <taxon>Jatropha</taxon>
    </lineage>
</organism>
<evidence type="ECO:0000256" key="2">
    <source>
        <dbReference type="SAM" id="SignalP"/>
    </source>
</evidence>
<reference evidence="4 5" key="1">
    <citation type="journal article" date="2014" name="PLoS ONE">
        <title>Global Analysis of Gene Expression Profiles in Physic Nut (Jatropha curcas L.) Seedlings Exposed to Salt Stress.</title>
        <authorList>
            <person name="Zhang L."/>
            <person name="Zhang C."/>
            <person name="Wu P."/>
            <person name="Chen Y."/>
            <person name="Li M."/>
            <person name="Jiang H."/>
            <person name="Wu G."/>
        </authorList>
    </citation>
    <scope>NUCLEOTIDE SEQUENCE [LARGE SCALE GENOMIC DNA]</scope>
    <source>
        <strain evidence="5">cv. GZQX0401</strain>
        <tissue evidence="4">Young leaves</tissue>
    </source>
</reference>
<sequence length="242" mass="26168">MATYLKLLLLLSSLLSAIATDITSRSHELDVAIEEMTTANYFTFVTLINMAPFDNRIQENITFLMPNDKILSKTGISQDSVSDFLLRHSIPSPLIFEHLQHIPSGSRIPSSKPDYMLDINNNGGRRSFFLNNVKIISPNICTAGFSIRCHGIDAVLVDINNNTLSSCSNASAPPVVVGAPPPVSALLPPLPPAAVAPSAIASDQIPVVADNGPKKSGSSMSFKISLKFTFIFVVISIIWFNI</sequence>
<name>A0A067JD84_JATCU</name>